<dbReference type="Gene3D" id="1.10.20.150">
    <property type="match status" value="1"/>
</dbReference>
<keyword evidence="4" id="KW-1185">Reference proteome</keyword>
<gene>
    <name evidence="3" type="ORF">H8S77_05320</name>
</gene>
<evidence type="ECO:0000313" key="4">
    <source>
        <dbReference type="Proteomes" id="UP000644010"/>
    </source>
</evidence>
<protein>
    <submittedName>
        <fullName evidence="3">Mfa1 family fimbria major subunit</fullName>
    </submittedName>
</protein>
<dbReference type="Gene3D" id="2.60.40.3690">
    <property type="match status" value="1"/>
</dbReference>
<evidence type="ECO:0000256" key="1">
    <source>
        <dbReference type="SAM" id="MobiDB-lite"/>
    </source>
</evidence>
<proteinExistence type="predicted"/>
<dbReference type="Pfam" id="PF15495">
    <property type="entry name" value="Fimbrillin_C"/>
    <property type="match status" value="1"/>
</dbReference>
<dbReference type="PROSITE" id="PS51257">
    <property type="entry name" value="PROKAR_LIPOPROTEIN"/>
    <property type="match status" value="1"/>
</dbReference>
<dbReference type="Proteomes" id="UP000644010">
    <property type="component" value="Unassembled WGS sequence"/>
</dbReference>
<comment type="caution">
    <text evidence="3">The sequence shown here is derived from an EMBL/GenBank/DDBJ whole genome shotgun (WGS) entry which is preliminary data.</text>
</comment>
<accession>A0ABR7DXR7</accession>
<dbReference type="EMBL" id="JACOOI010000004">
    <property type="protein sequence ID" value="MBC5642302.1"/>
    <property type="molecule type" value="Genomic_DNA"/>
</dbReference>
<dbReference type="RefSeq" id="WP_186958572.1">
    <property type="nucleotide sequence ID" value="NZ_JACOOI010000004.1"/>
</dbReference>
<dbReference type="Gene3D" id="2.60.40.2580">
    <property type="match status" value="1"/>
</dbReference>
<evidence type="ECO:0000259" key="2">
    <source>
        <dbReference type="Pfam" id="PF15495"/>
    </source>
</evidence>
<dbReference type="InterPro" id="IPR047786">
    <property type="entry name" value="Mfa1_fim"/>
</dbReference>
<dbReference type="NCBIfam" id="NF038041">
    <property type="entry name" value="fim_Mfa1_fam"/>
    <property type="match status" value="1"/>
</dbReference>
<feature type="region of interest" description="Disordered" evidence="1">
    <location>
        <begin position="476"/>
        <end position="501"/>
    </location>
</feature>
<reference evidence="3 4" key="1">
    <citation type="submission" date="2020-08" db="EMBL/GenBank/DDBJ databases">
        <title>Genome public.</title>
        <authorList>
            <person name="Liu C."/>
            <person name="Sun Q."/>
        </authorList>
    </citation>
    <scope>NUCLEOTIDE SEQUENCE [LARGE SCALE GENOMIC DNA]</scope>
    <source>
        <strain evidence="3 4">BX2</strain>
    </source>
</reference>
<sequence>MKVKKLFLPALAAVTLLASCSKDGPDEPVNPVDVTGKAYLSLSLKNNNEAMTRSNEQKPGTEAESKADRVTVLLFDDAFLCLGTADFSGLTVGNSGGSNTPTAEKSEAKLVPGATKKIFVVINPVSSNGWDLTDNAVKGKSWQDINTTIKDANLTIGNLTATNSFMMTSAGNQTYGALTTVEVAKPASDSQADIDAAKALAKTQAAEVYVNRMSAKVTVSENQSGVTTGNNNTDKFTFQGWELNITNKSIGLYTDIVTYDNASTSAVQGIYRKDANYLLTDQPAQAKISEEFNCLTNGGNDPANDMSPVIKAQGTDAYCFENTMDAPAQKLGYTTKAVVKAKYTPVGITEGNSYFFWHGSYLTLTELKALYLTHSDGTGLKTDLPIFLKKAGLMTSDVTDQSDINDAVAALTADNFDAVTGVKGRYCAVRYYHESVCYYDVLIRHDQNVTADMALGRYGVVRNNWYGLTINSAGSPGTPWIPDPTDPDDPTKPGTDDDDNSEAYLSVSITVNPWTFWNQGVDLN</sequence>
<evidence type="ECO:0000313" key="3">
    <source>
        <dbReference type="EMBL" id="MBC5642302.1"/>
    </source>
</evidence>
<feature type="domain" description="Minor fimbrium subunit Mfa1 C-terminal" evidence="2">
    <location>
        <begin position="431"/>
        <end position="516"/>
    </location>
</feature>
<dbReference type="InterPro" id="IPR029140">
    <property type="entry name" value="Mfa1_C"/>
</dbReference>
<name>A0ABR7DXR7_9BACT</name>
<organism evidence="3 4">
    <name type="scientific">Parabacteroides segnis</name>
    <dbReference type="NCBI Taxonomy" id="2763058"/>
    <lineage>
        <taxon>Bacteria</taxon>
        <taxon>Pseudomonadati</taxon>
        <taxon>Bacteroidota</taxon>
        <taxon>Bacteroidia</taxon>
        <taxon>Bacteroidales</taxon>
        <taxon>Tannerellaceae</taxon>
        <taxon>Parabacteroides</taxon>
    </lineage>
</organism>